<keyword evidence="2" id="KW-0067">ATP-binding</keyword>
<sequence length="142" mass="15588">TDVDPKTTISLDTQVSAGGTNFSQGQRQLIAMARALLRRSSIIVLDEATSSIDFDTDAKIQATIREEFNDSLLLTVAHRLKTVIDYDRLIVLDKGEIAEFDTPLNLIQKEDGIFKNMCLKSGTFAELEAAARAKADKDLAAQ</sequence>
<dbReference type="AlphaFoldDB" id="A0A0C9SWX0"/>
<reference evidence="5" key="2">
    <citation type="submission" date="2015-01" db="EMBL/GenBank/DDBJ databases">
        <title>Evolutionary Origins and Diversification of the Mycorrhizal Mutualists.</title>
        <authorList>
            <consortium name="DOE Joint Genome Institute"/>
            <consortium name="Mycorrhizal Genomics Consortium"/>
            <person name="Kohler A."/>
            <person name="Kuo A."/>
            <person name="Nagy L.G."/>
            <person name="Floudas D."/>
            <person name="Copeland A."/>
            <person name="Barry K.W."/>
            <person name="Cichocki N."/>
            <person name="Veneault-Fourrey C."/>
            <person name="LaButti K."/>
            <person name="Lindquist E.A."/>
            <person name="Lipzen A."/>
            <person name="Lundell T."/>
            <person name="Morin E."/>
            <person name="Murat C."/>
            <person name="Riley R."/>
            <person name="Ohm R."/>
            <person name="Sun H."/>
            <person name="Tunlid A."/>
            <person name="Henrissat B."/>
            <person name="Grigoriev I.V."/>
            <person name="Hibbett D.S."/>
            <person name="Martin F."/>
        </authorList>
    </citation>
    <scope>NUCLEOTIDE SEQUENCE [LARGE SCALE GENOMIC DNA]</scope>
    <source>
        <strain evidence="5">ATCC 200175</strain>
    </source>
</reference>
<keyword evidence="5" id="KW-1185">Reference proteome</keyword>
<dbReference type="GO" id="GO:0016887">
    <property type="term" value="F:ATP hydrolysis activity"/>
    <property type="evidence" value="ECO:0007669"/>
    <property type="project" value="InterPro"/>
</dbReference>
<dbReference type="GO" id="GO:0016020">
    <property type="term" value="C:membrane"/>
    <property type="evidence" value="ECO:0007669"/>
    <property type="project" value="TreeGrafter"/>
</dbReference>
<accession>A0A0C9SWX0</accession>
<proteinExistence type="predicted"/>
<keyword evidence="1" id="KW-0547">Nucleotide-binding</keyword>
<dbReference type="PANTHER" id="PTHR24223">
    <property type="entry name" value="ATP-BINDING CASSETTE SUB-FAMILY C"/>
    <property type="match status" value="1"/>
</dbReference>
<evidence type="ECO:0000313" key="4">
    <source>
        <dbReference type="EMBL" id="KIJ07405.1"/>
    </source>
</evidence>
<dbReference type="InterPro" id="IPR027417">
    <property type="entry name" value="P-loop_NTPase"/>
</dbReference>
<dbReference type="PANTHER" id="PTHR24223:SF415">
    <property type="entry name" value="FI20190P1"/>
    <property type="match status" value="1"/>
</dbReference>
<dbReference type="OrthoDB" id="6500128at2759"/>
<evidence type="ECO:0000259" key="3">
    <source>
        <dbReference type="Pfam" id="PF00005"/>
    </source>
</evidence>
<dbReference type="InterPro" id="IPR050173">
    <property type="entry name" value="ABC_transporter_C-like"/>
</dbReference>
<dbReference type="GO" id="GO:0042626">
    <property type="term" value="F:ATPase-coupled transmembrane transporter activity"/>
    <property type="evidence" value="ECO:0007669"/>
    <property type="project" value="TreeGrafter"/>
</dbReference>
<name>A0A0C9SWX0_PAXIN</name>
<gene>
    <name evidence="4" type="ORF">PAXINDRAFT_90437</name>
</gene>
<evidence type="ECO:0000256" key="1">
    <source>
        <dbReference type="ARBA" id="ARBA00022741"/>
    </source>
</evidence>
<organism evidence="4 5">
    <name type="scientific">Paxillus involutus ATCC 200175</name>
    <dbReference type="NCBI Taxonomy" id="664439"/>
    <lineage>
        <taxon>Eukaryota</taxon>
        <taxon>Fungi</taxon>
        <taxon>Dikarya</taxon>
        <taxon>Basidiomycota</taxon>
        <taxon>Agaricomycotina</taxon>
        <taxon>Agaricomycetes</taxon>
        <taxon>Agaricomycetidae</taxon>
        <taxon>Boletales</taxon>
        <taxon>Paxilineae</taxon>
        <taxon>Paxillaceae</taxon>
        <taxon>Paxillus</taxon>
    </lineage>
</organism>
<protein>
    <recommendedName>
        <fullName evidence="3">ABC transporter domain-containing protein</fullName>
    </recommendedName>
</protein>
<dbReference type="Gene3D" id="3.40.50.300">
    <property type="entry name" value="P-loop containing nucleotide triphosphate hydrolases"/>
    <property type="match status" value="1"/>
</dbReference>
<dbReference type="EMBL" id="KN819903">
    <property type="protein sequence ID" value="KIJ07405.1"/>
    <property type="molecule type" value="Genomic_DNA"/>
</dbReference>
<dbReference type="SUPFAM" id="SSF52540">
    <property type="entry name" value="P-loop containing nucleoside triphosphate hydrolases"/>
    <property type="match status" value="1"/>
</dbReference>
<dbReference type="Pfam" id="PF00005">
    <property type="entry name" value="ABC_tran"/>
    <property type="match status" value="1"/>
</dbReference>
<evidence type="ECO:0000256" key="2">
    <source>
        <dbReference type="ARBA" id="ARBA00022840"/>
    </source>
</evidence>
<dbReference type="FunFam" id="3.40.50.300:FF:003492">
    <property type="entry name" value="AGAP012735-PA"/>
    <property type="match status" value="1"/>
</dbReference>
<dbReference type="InterPro" id="IPR003439">
    <property type="entry name" value="ABC_transporter-like_ATP-bd"/>
</dbReference>
<evidence type="ECO:0000313" key="5">
    <source>
        <dbReference type="Proteomes" id="UP000053647"/>
    </source>
</evidence>
<feature type="non-terminal residue" evidence="4">
    <location>
        <position position="142"/>
    </location>
</feature>
<reference evidence="4 5" key="1">
    <citation type="submission" date="2014-06" db="EMBL/GenBank/DDBJ databases">
        <authorList>
            <consortium name="DOE Joint Genome Institute"/>
            <person name="Kuo A."/>
            <person name="Kohler A."/>
            <person name="Nagy L.G."/>
            <person name="Floudas D."/>
            <person name="Copeland A."/>
            <person name="Barry K.W."/>
            <person name="Cichocki N."/>
            <person name="Veneault-Fourrey C."/>
            <person name="LaButti K."/>
            <person name="Lindquist E.A."/>
            <person name="Lipzen A."/>
            <person name="Lundell T."/>
            <person name="Morin E."/>
            <person name="Murat C."/>
            <person name="Sun H."/>
            <person name="Tunlid A."/>
            <person name="Henrissat B."/>
            <person name="Grigoriev I.V."/>
            <person name="Hibbett D.S."/>
            <person name="Martin F."/>
            <person name="Nordberg H.P."/>
            <person name="Cantor M.N."/>
            <person name="Hua S.X."/>
        </authorList>
    </citation>
    <scope>NUCLEOTIDE SEQUENCE [LARGE SCALE GENOMIC DNA]</scope>
    <source>
        <strain evidence="4 5">ATCC 200175</strain>
    </source>
</reference>
<dbReference type="HOGENOM" id="CLU_000604_61_8_1"/>
<dbReference type="GO" id="GO:0005524">
    <property type="term" value="F:ATP binding"/>
    <property type="evidence" value="ECO:0007669"/>
    <property type="project" value="UniProtKB-KW"/>
</dbReference>
<dbReference type="Proteomes" id="UP000053647">
    <property type="component" value="Unassembled WGS sequence"/>
</dbReference>
<feature type="domain" description="ABC transporter" evidence="3">
    <location>
        <begin position="12"/>
        <end position="50"/>
    </location>
</feature>